<dbReference type="InterPro" id="IPR017853">
    <property type="entry name" value="GH"/>
</dbReference>
<organism evidence="2 3">
    <name type="scientific">Tumebacillus lacus</name>
    <dbReference type="NCBI Taxonomy" id="2995335"/>
    <lineage>
        <taxon>Bacteria</taxon>
        <taxon>Bacillati</taxon>
        <taxon>Bacillota</taxon>
        <taxon>Bacilli</taxon>
        <taxon>Bacillales</taxon>
        <taxon>Alicyclobacillaceae</taxon>
        <taxon>Tumebacillus</taxon>
    </lineage>
</organism>
<dbReference type="Gene3D" id="3.10.50.10">
    <property type="match status" value="1"/>
</dbReference>
<dbReference type="SMART" id="SM00257">
    <property type="entry name" value="LysM"/>
    <property type="match status" value="1"/>
</dbReference>
<accession>A0ABT3X1M1</accession>
<dbReference type="Gene3D" id="3.20.20.80">
    <property type="entry name" value="Glycosidases"/>
    <property type="match status" value="1"/>
</dbReference>
<dbReference type="CDD" id="cd00118">
    <property type="entry name" value="LysM"/>
    <property type="match status" value="1"/>
</dbReference>
<dbReference type="PROSITE" id="PS51782">
    <property type="entry name" value="LYSM"/>
    <property type="match status" value="1"/>
</dbReference>
<dbReference type="Gene3D" id="3.10.350.10">
    <property type="entry name" value="LysM domain"/>
    <property type="match status" value="1"/>
</dbReference>
<dbReference type="InterPro" id="IPR018392">
    <property type="entry name" value="LysM"/>
</dbReference>
<dbReference type="EMBL" id="JAPMLT010000004">
    <property type="protein sequence ID" value="MCX7570341.1"/>
    <property type="molecule type" value="Genomic_DNA"/>
</dbReference>
<gene>
    <name evidence="2" type="ORF">OS242_10235</name>
</gene>
<feature type="domain" description="LysM" evidence="1">
    <location>
        <begin position="2"/>
        <end position="46"/>
    </location>
</feature>
<evidence type="ECO:0000313" key="3">
    <source>
        <dbReference type="Proteomes" id="UP001208017"/>
    </source>
</evidence>
<dbReference type="SUPFAM" id="SSF54106">
    <property type="entry name" value="LysM domain"/>
    <property type="match status" value="1"/>
</dbReference>
<evidence type="ECO:0000313" key="2">
    <source>
        <dbReference type="EMBL" id="MCX7570341.1"/>
    </source>
</evidence>
<proteinExistence type="predicted"/>
<dbReference type="RefSeq" id="WP_267151588.1">
    <property type="nucleotide sequence ID" value="NZ_JAPMLT010000004.1"/>
</dbReference>
<reference evidence="2 3" key="1">
    <citation type="submission" date="2022-11" db="EMBL/GenBank/DDBJ databases">
        <title>Study of microbial diversity in lake waters.</title>
        <authorList>
            <person name="Zhang J."/>
        </authorList>
    </citation>
    <scope>NUCLEOTIDE SEQUENCE [LARGE SCALE GENOMIC DNA]</scope>
    <source>
        <strain evidence="2 3">DT12</strain>
    </source>
</reference>
<protein>
    <submittedName>
        <fullName evidence="2">LysM peptidoglycan-binding domain-containing protein</fullName>
    </submittedName>
</protein>
<dbReference type="Proteomes" id="UP001208017">
    <property type="component" value="Unassembled WGS sequence"/>
</dbReference>
<dbReference type="InterPro" id="IPR036779">
    <property type="entry name" value="LysM_dom_sf"/>
</dbReference>
<dbReference type="InterPro" id="IPR029070">
    <property type="entry name" value="Chitinase_insertion_sf"/>
</dbReference>
<evidence type="ECO:0000259" key="1">
    <source>
        <dbReference type="PROSITE" id="PS51782"/>
    </source>
</evidence>
<dbReference type="Pfam" id="PF01476">
    <property type="entry name" value="LysM"/>
    <property type="match status" value="1"/>
</dbReference>
<dbReference type="SUPFAM" id="SSF51445">
    <property type="entry name" value="(Trans)glycosidases"/>
    <property type="match status" value="1"/>
</dbReference>
<keyword evidence="3" id="KW-1185">Reference proteome</keyword>
<sequence length="404" mass="45144">MHLYHVRPGDTVPSISRRFRVTPEMLLRRNNLSPSPCLLPGQCLLIPSRLELSGSDHYLTYLAQEGDTPRSLAERWRLPLTWLSFCNGWTEPALSPGDVVLLPAPEHRELSPHAQLKPCLRLASLQRGLRTDAAGCLHEPHAWSTGLITLELDGAPGILPDVAKAILHSEQAGHRLLDSLAVTLRENGGEGVVFDWQALPRSQVALYLDLVREAGRRLRPMGVTVGLYLTADSPAWKRPQELLAAVEHLDAVFCDPAVESPAETGLCWQDEEPPAPLISLSRATRCLEEAREVLPPEKCWLVTHAVAVRLRRGQAKELFCAQDALSLARQTGSPLQRDAQSALAWYRERGGEEGGTVWLEDLWSIVRKARELESSHWQGLALWELGAHLPDVWDYMRDQYEVKD</sequence>
<name>A0ABT3X1M1_9BACL</name>
<comment type="caution">
    <text evidence="2">The sequence shown here is derived from an EMBL/GenBank/DDBJ whole genome shotgun (WGS) entry which is preliminary data.</text>
</comment>